<sequence length="207" mass="21883">MLQGLTAHYLTESNYPATRGETALVLTAAGGLGQHLVRLLSRRGARVIGTVSAPGKAAAAEAVGARHVIVRGADPDELTRRVLDLTGGRGVDVVYDGIGKDTFEAGLAALRPRGMSSWSVPPPGPRHRSTRVPRAPRLALPHRPTLVDHATDPEELTARAADVFRWLREGVLKTAIGGCYGFDRAGEAHADLQSGTTTGKLLLQPGH</sequence>
<dbReference type="GO" id="GO:0035925">
    <property type="term" value="F:mRNA 3'-UTR AU-rich region binding"/>
    <property type="evidence" value="ECO:0007669"/>
    <property type="project" value="TreeGrafter"/>
</dbReference>
<dbReference type="InterPro" id="IPR013149">
    <property type="entry name" value="ADH-like_C"/>
</dbReference>
<organism evidence="4 5">
    <name type="scientific">Streptomyces griseofuscus</name>
    <dbReference type="NCBI Taxonomy" id="146922"/>
    <lineage>
        <taxon>Bacteria</taxon>
        <taxon>Bacillati</taxon>
        <taxon>Actinomycetota</taxon>
        <taxon>Actinomycetes</taxon>
        <taxon>Kitasatosporales</taxon>
        <taxon>Streptomycetaceae</taxon>
        <taxon>Streptomyces</taxon>
    </lineage>
</organism>
<dbReference type="PANTHER" id="PTHR48106:SF13">
    <property type="entry name" value="QUINONE OXIDOREDUCTASE-RELATED"/>
    <property type="match status" value="1"/>
</dbReference>
<dbReference type="KEGG" id="sgf:HEP81_02238"/>
<evidence type="ECO:0000256" key="1">
    <source>
        <dbReference type="ARBA" id="ARBA00022857"/>
    </source>
</evidence>
<proteinExistence type="predicted"/>
<dbReference type="Pfam" id="PF00107">
    <property type="entry name" value="ADH_zinc_N"/>
    <property type="match status" value="1"/>
</dbReference>
<dbReference type="GO" id="GO:0070402">
    <property type="term" value="F:NADPH binding"/>
    <property type="evidence" value="ECO:0007669"/>
    <property type="project" value="TreeGrafter"/>
</dbReference>
<feature type="domain" description="Alcohol dehydrogenase-like C-terminal" evidence="3">
    <location>
        <begin position="31"/>
        <end position="115"/>
    </location>
</feature>
<evidence type="ECO:0000256" key="2">
    <source>
        <dbReference type="ARBA" id="ARBA00023002"/>
    </source>
</evidence>
<dbReference type="Gene3D" id="3.40.50.720">
    <property type="entry name" value="NAD(P)-binding Rossmann-like Domain"/>
    <property type="match status" value="1"/>
</dbReference>
<dbReference type="SUPFAM" id="SSF51735">
    <property type="entry name" value="NAD(P)-binding Rossmann-fold domains"/>
    <property type="match status" value="1"/>
</dbReference>
<dbReference type="InterPro" id="IPR036291">
    <property type="entry name" value="NAD(P)-bd_dom_sf"/>
</dbReference>
<dbReference type="GO" id="GO:0005829">
    <property type="term" value="C:cytosol"/>
    <property type="evidence" value="ECO:0007669"/>
    <property type="project" value="TreeGrafter"/>
</dbReference>
<evidence type="ECO:0000313" key="5">
    <source>
        <dbReference type="Proteomes" id="UP000516422"/>
    </source>
</evidence>
<dbReference type="EMBL" id="CP051006">
    <property type="protein sequence ID" value="QNT92564.1"/>
    <property type="molecule type" value="Genomic_DNA"/>
</dbReference>
<keyword evidence="2" id="KW-0560">Oxidoreductase</keyword>
<keyword evidence="1" id="KW-0521">NADP</keyword>
<dbReference type="GO" id="GO:0003960">
    <property type="term" value="F:quinone reductase (NADPH) activity"/>
    <property type="evidence" value="ECO:0007669"/>
    <property type="project" value="TreeGrafter"/>
</dbReference>
<evidence type="ECO:0000259" key="3">
    <source>
        <dbReference type="Pfam" id="PF00107"/>
    </source>
</evidence>
<dbReference type="PANTHER" id="PTHR48106">
    <property type="entry name" value="QUINONE OXIDOREDUCTASE PIG3-RELATED"/>
    <property type="match status" value="1"/>
</dbReference>
<evidence type="ECO:0000313" key="4">
    <source>
        <dbReference type="EMBL" id="QNT92564.1"/>
    </source>
</evidence>
<name>A0A7H1PWY4_9ACTN</name>
<gene>
    <name evidence="4" type="primary">qor_1</name>
    <name evidence="4" type="ORF">HEP81_02238</name>
</gene>
<dbReference type="Gene3D" id="3.90.180.10">
    <property type="entry name" value="Medium-chain alcohol dehydrogenases, catalytic domain"/>
    <property type="match status" value="1"/>
</dbReference>
<reference evidence="4 5" key="1">
    <citation type="submission" date="2020-04" db="EMBL/GenBank/DDBJ databases">
        <title>Characterization and engineering of Streptomyces griseofuscus DSM40191 as a potential heterologous host for expression of BGCs.</title>
        <authorList>
            <person name="Gren T."/>
            <person name="Whitford C.M."/>
            <person name="Mohite O.S."/>
            <person name="Joergensen T.S."/>
            <person name="Nielsen J.B."/>
            <person name="Lee S.Y."/>
            <person name="Weber T."/>
        </authorList>
    </citation>
    <scope>NUCLEOTIDE SEQUENCE [LARGE SCALE GENOMIC DNA]</scope>
    <source>
        <strain evidence="4 5">DSM 40191</strain>
    </source>
</reference>
<accession>A0A7H1PWY4</accession>
<protein>
    <submittedName>
        <fullName evidence="4">NADPH:quinone reductase-dependent oxidoreductase</fullName>
    </submittedName>
</protein>
<dbReference type="AlphaFoldDB" id="A0A7H1PWY4"/>
<dbReference type="Proteomes" id="UP000516422">
    <property type="component" value="Chromosome"/>
</dbReference>